<feature type="transmembrane region" description="Helical" evidence="1">
    <location>
        <begin position="87"/>
        <end position="117"/>
    </location>
</feature>
<dbReference type="Proteomes" id="UP000184386">
    <property type="component" value="Unassembled WGS sequence"/>
</dbReference>
<dbReference type="AlphaFoldDB" id="A0A1M6TCD2"/>
<dbReference type="CDD" id="cd21807">
    <property type="entry name" value="ABC-2_lan_permease_MutE_EpiE-like"/>
    <property type="match status" value="1"/>
</dbReference>
<feature type="transmembrane region" description="Helical" evidence="1">
    <location>
        <begin position="123"/>
        <end position="146"/>
    </location>
</feature>
<evidence type="ECO:0000313" key="3">
    <source>
        <dbReference type="Proteomes" id="UP000184386"/>
    </source>
</evidence>
<name>A0A1M6TCD2_9FIRM</name>
<keyword evidence="1" id="KW-0812">Transmembrane</keyword>
<keyword evidence="1" id="KW-0472">Membrane</keyword>
<gene>
    <name evidence="2" type="ORF">SAMN02745136_02741</name>
</gene>
<feature type="transmembrane region" description="Helical" evidence="1">
    <location>
        <begin position="153"/>
        <end position="178"/>
    </location>
</feature>
<proteinExistence type="predicted"/>
<reference evidence="2 3" key="1">
    <citation type="submission" date="2016-11" db="EMBL/GenBank/DDBJ databases">
        <authorList>
            <person name="Jaros S."/>
            <person name="Januszkiewicz K."/>
            <person name="Wedrychowicz H."/>
        </authorList>
    </citation>
    <scope>NUCLEOTIDE SEQUENCE [LARGE SCALE GENOMIC DNA]</scope>
    <source>
        <strain evidence="2 3">DSM 15929</strain>
    </source>
</reference>
<dbReference type="EMBL" id="FRAC01000013">
    <property type="protein sequence ID" value="SHK54641.1"/>
    <property type="molecule type" value="Genomic_DNA"/>
</dbReference>
<protein>
    <submittedName>
        <fullName evidence="2">ABC-2 type transport system permease protein</fullName>
    </submittedName>
</protein>
<feature type="transmembrane region" description="Helical" evidence="1">
    <location>
        <begin position="212"/>
        <end position="235"/>
    </location>
</feature>
<feature type="transmembrane region" description="Helical" evidence="1">
    <location>
        <begin position="19"/>
        <end position="36"/>
    </location>
</feature>
<dbReference type="OrthoDB" id="9776525at2"/>
<dbReference type="InterPro" id="IPR021205">
    <property type="entry name" value="Lanti_perm_SpaE/MutE/EpiE-like"/>
</dbReference>
<dbReference type="NCBIfam" id="TIGR03732">
    <property type="entry name" value="lanti_perm_MutE"/>
    <property type="match status" value="1"/>
</dbReference>
<accession>A0A1M6TCD2</accession>
<keyword evidence="1" id="KW-1133">Transmembrane helix</keyword>
<dbReference type="STRING" id="1121322.SAMN02745136_02741"/>
<sequence>MADYLSAEFLKQKRSFQNVILWLIPLINIIISLILMGPEYVQTASYNWWYILFLPFTFTYISASLIKRDRKYNFHGLFGIVQDKKRLWYVKLAAATIYLFLSCLVFLLLTIICGVVFHQQIPLLNNIAASAVLFITFAWQIPLLMYMTLRFNMYFSIIVSIFCSLFVACICAVERYWWVPFAIPARLMCPIIKVLPNGLLLSPDSPLNRSNVIVPGIIITILLYLILSAATAKLFEKQEV</sequence>
<evidence type="ECO:0000256" key="1">
    <source>
        <dbReference type="SAM" id="Phobius"/>
    </source>
</evidence>
<evidence type="ECO:0000313" key="2">
    <source>
        <dbReference type="EMBL" id="SHK54641.1"/>
    </source>
</evidence>
<keyword evidence="3" id="KW-1185">Reference proteome</keyword>
<feature type="transmembrane region" description="Helical" evidence="1">
    <location>
        <begin position="48"/>
        <end position="66"/>
    </location>
</feature>
<dbReference type="RefSeq" id="WP_073276834.1">
    <property type="nucleotide sequence ID" value="NZ_FRAC01000013.1"/>
</dbReference>
<organism evidence="2 3">
    <name type="scientific">Anaerocolumna jejuensis DSM 15929</name>
    <dbReference type="NCBI Taxonomy" id="1121322"/>
    <lineage>
        <taxon>Bacteria</taxon>
        <taxon>Bacillati</taxon>
        <taxon>Bacillota</taxon>
        <taxon>Clostridia</taxon>
        <taxon>Lachnospirales</taxon>
        <taxon>Lachnospiraceae</taxon>
        <taxon>Anaerocolumna</taxon>
    </lineage>
</organism>